<keyword evidence="8" id="KW-1185">Reference proteome</keyword>
<dbReference type="Gene3D" id="1.10.10.10">
    <property type="entry name" value="Winged helix-like DNA-binding domain superfamily/Winged helix DNA-binding domain"/>
    <property type="match status" value="1"/>
</dbReference>
<dbReference type="InterPro" id="IPR007627">
    <property type="entry name" value="RNA_pol_sigma70_r2"/>
</dbReference>
<proteinExistence type="inferred from homology"/>
<reference evidence="7 8" key="1">
    <citation type="submission" date="2019-02" db="EMBL/GenBank/DDBJ databases">
        <title>Pedobacter sp. RP-1-13 sp. nov., isolated from Arctic soil.</title>
        <authorList>
            <person name="Dahal R.H."/>
        </authorList>
    </citation>
    <scope>NUCLEOTIDE SEQUENCE [LARGE SCALE GENOMIC DNA]</scope>
    <source>
        <strain evidence="7 8">RP-1-13</strain>
    </source>
</reference>
<dbReference type="GO" id="GO:0016987">
    <property type="term" value="F:sigma factor activity"/>
    <property type="evidence" value="ECO:0007669"/>
    <property type="project" value="UniProtKB-KW"/>
</dbReference>
<evidence type="ECO:0000256" key="2">
    <source>
        <dbReference type="ARBA" id="ARBA00023015"/>
    </source>
</evidence>
<dbReference type="InterPro" id="IPR013324">
    <property type="entry name" value="RNA_pol_sigma_r3/r4-like"/>
</dbReference>
<dbReference type="SUPFAM" id="SSF88946">
    <property type="entry name" value="Sigma2 domain of RNA polymerase sigma factors"/>
    <property type="match status" value="1"/>
</dbReference>
<dbReference type="InterPro" id="IPR013249">
    <property type="entry name" value="RNA_pol_sigma70_r4_t2"/>
</dbReference>
<keyword evidence="3" id="KW-0731">Sigma factor</keyword>
<dbReference type="GO" id="GO:0003677">
    <property type="term" value="F:DNA binding"/>
    <property type="evidence" value="ECO:0007669"/>
    <property type="project" value="InterPro"/>
</dbReference>
<sequence>MSLLRDETDELLFDLLKDSSESAFTVLYNRYWDKLLEVAFVKLQSQEDAEEAVQQVFIQIWNSRKQTVIKYSFRTYISAALKYTIYAKFAERKKRNAVQFQDSVIETLADDSTRNWLQFSQVRAEIEILVAQLPEKCKMVYRLSREEGLTTKEISKNMSISEKTVEGHITKALKHIKNNLSVLFF</sequence>
<dbReference type="PANTHER" id="PTHR43133">
    <property type="entry name" value="RNA POLYMERASE ECF-TYPE SIGMA FACTO"/>
    <property type="match status" value="1"/>
</dbReference>
<dbReference type="AlphaFoldDB" id="A0A4R0MMJ7"/>
<accession>A0A4R0MMJ7</accession>
<keyword evidence="2" id="KW-0805">Transcription regulation</keyword>
<evidence type="ECO:0000256" key="1">
    <source>
        <dbReference type="ARBA" id="ARBA00010641"/>
    </source>
</evidence>
<gene>
    <name evidence="7" type="ORF">EZ428_19720</name>
</gene>
<protein>
    <submittedName>
        <fullName evidence="7">Sigma-70 family RNA polymerase sigma factor</fullName>
    </submittedName>
</protein>
<comment type="similarity">
    <text evidence="1">Belongs to the sigma-70 factor family. ECF subfamily.</text>
</comment>
<feature type="domain" description="RNA polymerase sigma-70 region 2" evidence="5">
    <location>
        <begin position="27"/>
        <end position="93"/>
    </location>
</feature>
<feature type="domain" description="RNA polymerase sigma factor 70 region 4 type 2" evidence="6">
    <location>
        <begin position="127"/>
        <end position="176"/>
    </location>
</feature>
<dbReference type="PANTHER" id="PTHR43133:SF46">
    <property type="entry name" value="RNA POLYMERASE SIGMA-70 FACTOR ECF SUBFAMILY"/>
    <property type="match status" value="1"/>
</dbReference>
<dbReference type="InterPro" id="IPR036388">
    <property type="entry name" value="WH-like_DNA-bd_sf"/>
</dbReference>
<dbReference type="Pfam" id="PF08281">
    <property type="entry name" value="Sigma70_r4_2"/>
    <property type="match status" value="1"/>
</dbReference>
<dbReference type="SUPFAM" id="SSF88659">
    <property type="entry name" value="Sigma3 and sigma4 domains of RNA polymerase sigma factors"/>
    <property type="match status" value="1"/>
</dbReference>
<dbReference type="InterPro" id="IPR014284">
    <property type="entry name" value="RNA_pol_sigma-70_dom"/>
</dbReference>
<dbReference type="RefSeq" id="WP_131554923.1">
    <property type="nucleotide sequence ID" value="NZ_SJSK01000006.1"/>
</dbReference>
<organism evidence="7 8">
    <name type="scientific">Pedobacter frigiditerrae</name>
    <dbReference type="NCBI Taxonomy" id="2530452"/>
    <lineage>
        <taxon>Bacteria</taxon>
        <taxon>Pseudomonadati</taxon>
        <taxon>Bacteroidota</taxon>
        <taxon>Sphingobacteriia</taxon>
        <taxon>Sphingobacteriales</taxon>
        <taxon>Sphingobacteriaceae</taxon>
        <taxon>Pedobacter</taxon>
    </lineage>
</organism>
<dbReference type="Pfam" id="PF04542">
    <property type="entry name" value="Sigma70_r2"/>
    <property type="match status" value="1"/>
</dbReference>
<name>A0A4R0MMJ7_9SPHI</name>
<dbReference type="NCBIfam" id="TIGR02937">
    <property type="entry name" value="sigma70-ECF"/>
    <property type="match status" value="1"/>
</dbReference>
<dbReference type="OrthoDB" id="1097528at2"/>
<dbReference type="InterPro" id="IPR039425">
    <property type="entry name" value="RNA_pol_sigma-70-like"/>
</dbReference>
<evidence type="ECO:0000313" key="7">
    <source>
        <dbReference type="EMBL" id="TCC87959.1"/>
    </source>
</evidence>
<evidence type="ECO:0000313" key="8">
    <source>
        <dbReference type="Proteomes" id="UP000292884"/>
    </source>
</evidence>
<keyword evidence="4" id="KW-0804">Transcription</keyword>
<dbReference type="Proteomes" id="UP000292884">
    <property type="component" value="Unassembled WGS sequence"/>
</dbReference>
<dbReference type="InterPro" id="IPR013325">
    <property type="entry name" value="RNA_pol_sigma_r2"/>
</dbReference>
<evidence type="ECO:0000256" key="3">
    <source>
        <dbReference type="ARBA" id="ARBA00023082"/>
    </source>
</evidence>
<evidence type="ECO:0000259" key="5">
    <source>
        <dbReference type="Pfam" id="PF04542"/>
    </source>
</evidence>
<dbReference type="EMBL" id="SJSK01000006">
    <property type="protein sequence ID" value="TCC87959.1"/>
    <property type="molecule type" value="Genomic_DNA"/>
</dbReference>
<dbReference type="Gene3D" id="1.10.1740.10">
    <property type="match status" value="1"/>
</dbReference>
<dbReference type="InterPro" id="IPR000792">
    <property type="entry name" value="Tscrpt_reg_LuxR_C"/>
</dbReference>
<dbReference type="PRINTS" id="PR00038">
    <property type="entry name" value="HTHLUXR"/>
</dbReference>
<evidence type="ECO:0000256" key="4">
    <source>
        <dbReference type="ARBA" id="ARBA00023163"/>
    </source>
</evidence>
<comment type="caution">
    <text evidence="7">The sequence shown here is derived from an EMBL/GenBank/DDBJ whole genome shotgun (WGS) entry which is preliminary data.</text>
</comment>
<evidence type="ECO:0000259" key="6">
    <source>
        <dbReference type="Pfam" id="PF08281"/>
    </source>
</evidence>
<dbReference type="GO" id="GO:0006352">
    <property type="term" value="P:DNA-templated transcription initiation"/>
    <property type="evidence" value="ECO:0007669"/>
    <property type="project" value="InterPro"/>
</dbReference>